<protein>
    <submittedName>
        <fullName evidence="1">Uncharacterized protein</fullName>
    </submittedName>
</protein>
<dbReference type="EMBL" id="JABBWK010000015">
    <property type="protein sequence ID" value="KAG1902770.1"/>
    <property type="molecule type" value="Genomic_DNA"/>
</dbReference>
<sequence length="135" mass="14840">MPHVGGHSKLKGLSKSIISHNFRGRHRQTHILKASHQLQCKEAADAGHQAQVQEMSSEDRQLVENMMSDYGMDVESIPYTVPPGEEGMELSHAGGEYKAFEGLTGQIADLGGYCYINHSTGRTAQKAKRLTGNFK</sequence>
<reference evidence="1" key="1">
    <citation type="journal article" date="2020" name="New Phytol.">
        <title>Comparative genomics reveals dynamic genome evolution in host specialist ectomycorrhizal fungi.</title>
        <authorList>
            <person name="Lofgren L.A."/>
            <person name="Nguyen N.H."/>
            <person name="Vilgalys R."/>
            <person name="Ruytinx J."/>
            <person name="Liao H.L."/>
            <person name="Branco S."/>
            <person name="Kuo A."/>
            <person name="LaButti K."/>
            <person name="Lipzen A."/>
            <person name="Andreopoulos W."/>
            <person name="Pangilinan J."/>
            <person name="Riley R."/>
            <person name="Hundley H."/>
            <person name="Na H."/>
            <person name="Barry K."/>
            <person name="Grigoriev I.V."/>
            <person name="Stajich J.E."/>
            <person name="Kennedy P.G."/>
        </authorList>
    </citation>
    <scope>NUCLEOTIDE SEQUENCE</scope>
    <source>
        <strain evidence="1">FC203</strain>
    </source>
</reference>
<dbReference type="GeneID" id="64660909"/>
<organism evidence="1 2">
    <name type="scientific">Suillus fuscotomentosus</name>
    <dbReference type="NCBI Taxonomy" id="1912939"/>
    <lineage>
        <taxon>Eukaryota</taxon>
        <taxon>Fungi</taxon>
        <taxon>Dikarya</taxon>
        <taxon>Basidiomycota</taxon>
        <taxon>Agaricomycotina</taxon>
        <taxon>Agaricomycetes</taxon>
        <taxon>Agaricomycetidae</taxon>
        <taxon>Boletales</taxon>
        <taxon>Suillineae</taxon>
        <taxon>Suillaceae</taxon>
        <taxon>Suillus</taxon>
    </lineage>
</organism>
<dbReference type="AlphaFoldDB" id="A0AAD4EAM0"/>
<dbReference type="RefSeq" id="XP_041228345.1">
    <property type="nucleotide sequence ID" value="XM_041366611.1"/>
</dbReference>
<comment type="caution">
    <text evidence="1">The sequence shown here is derived from an EMBL/GenBank/DDBJ whole genome shotgun (WGS) entry which is preliminary data.</text>
</comment>
<name>A0AAD4EAM0_9AGAM</name>
<evidence type="ECO:0000313" key="2">
    <source>
        <dbReference type="Proteomes" id="UP001195769"/>
    </source>
</evidence>
<proteinExistence type="predicted"/>
<keyword evidence="2" id="KW-1185">Reference proteome</keyword>
<evidence type="ECO:0000313" key="1">
    <source>
        <dbReference type="EMBL" id="KAG1902770.1"/>
    </source>
</evidence>
<accession>A0AAD4EAM0</accession>
<dbReference type="Proteomes" id="UP001195769">
    <property type="component" value="Unassembled WGS sequence"/>
</dbReference>
<gene>
    <name evidence="1" type="ORF">F5891DRAFT_1185902</name>
</gene>